<dbReference type="RefSeq" id="WP_014245109.1">
    <property type="nucleotide sequence ID" value="NC_016620.1"/>
</dbReference>
<reference evidence="3" key="1">
    <citation type="journal article" date="2013" name="ISME J.">
        <title>A small predatory core genome in the divergent marine Bacteriovorax marinus SJ and the terrestrial Bdellovibrio bacteriovorus.</title>
        <authorList>
            <person name="Crossman L.C."/>
            <person name="Chen H."/>
            <person name="Cerdeno-Tarraga A.M."/>
            <person name="Brooks K."/>
            <person name="Quail M.A."/>
            <person name="Pineiro S.A."/>
            <person name="Hobley L."/>
            <person name="Sockett R.E."/>
            <person name="Bentley S.D."/>
            <person name="Parkhill J."/>
            <person name="Williams H.N."/>
            <person name="Stine O.C."/>
        </authorList>
    </citation>
    <scope>NUCLEOTIDE SEQUENCE [LARGE SCALE GENOMIC DNA]</scope>
    <source>
        <strain evidence="3">ATCC BAA-682 / DSM 15412 / SJ</strain>
    </source>
</reference>
<organism evidence="2 3">
    <name type="scientific">Halobacteriovorax marinus (strain ATCC BAA-682 / DSM 15412 / SJ)</name>
    <name type="common">Bacteriovorax marinus</name>
    <dbReference type="NCBI Taxonomy" id="862908"/>
    <lineage>
        <taxon>Bacteria</taxon>
        <taxon>Pseudomonadati</taxon>
        <taxon>Bdellovibrionota</taxon>
        <taxon>Bacteriovoracia</taxon>
        <taxon>Bacteriovoracales</taxon>
        <taxon>Halobacteriovoraceae</taxon>
        <taxon>Halobacteriovorax</taxon>
    </lineage>
</organism>
<keyword evidence="1" id="KW-0732">Signal</keyword>
<feature type="signal peptide" evidence="1">
    <location>
        <begin position="1"/>
        <end position="24"/>
    </location>
</feature>
<feature type="chain" id="PRO_5003154810" description="Secreted protein" evidence="1">
    <location>
        <begin position="25"/>
        <end position="79"/>
    </location>
</feature>
<gene>
    <name evidence="2" type="ordered locus">BMS_2542</name>
</gene>
<name>E1X5L2_HALMS</name>
<sequence length="79" mass="9407">MYLLRTLSLFKIATLSLYFSWSIAQESECQSHKHHLILKKMTKAIVLNKKMRVFKCKQLVTINIRNSKIETKNYFSLKE</sequence>
<evidence type="ECO:0008006" key="4">
    <source>
        <dbReference type="Google" id="ProtNLM"/>
    </source>
</evidence>
<proteinExistence type="predicted"/>
<dbReference type="STRING" id="862908.BMS_2542"/>
<evidence type="ECO:0000313" key="3">
    <source>
        <dbReference type="Proteomes" id="UP000008963"/>
    </source>
</evidence>
<keyword evidence="3" id="KW-1185">Reference proteome</keyword>
<dbReference type="Proteomes" id="UP000008963">
    <property type="component" value="Chromosome"/>
</dbReference>
<dbReference type="KEGG" id="bmx:BMS_2542"/>
<accession>E1X5L2</accession>
<dbReference type="HOGENOM" id="CLU_2601199_0_0_7"/>
<protein>
    <recommendedName>
        <fullName evidence="4">Secreted protein</fullName>
    </recommendedName>
</protein>
<evidence type="ECO:0000313" key="2">
    <source>
        <dbReference type="EMBL" id="CBW27333.1"/>
    </source>
</evidence>
<dbReference type="AlphaFoldDB" id="E1X5L2"/>
<dbReference type="EMBL" id="FQ312005">
    <property type="protein sequence ID" value="CBW27333.1"/>
    <property type="molecule type" value="Genomic_DNA"/>
</dbReference>
<evidence type="ECO:0000256" key="1">
    <source>
        <dbReference type="SAM" id="SignalP"/>
    </source>
</evidence>
<dbReference type="PATRIC" id="fig|862908.3.peg.2428"/>